<dbReference type="EMBL" id="LR746496">
    <property type="protein sequence ID" value="CAA7601471.1"/>
    <property type="molecule type" value="Genomic_DNA"/>
</dbReference>
<name>A0A8S0WYG2_9FIRM</name>
<keyword evidence="3" id="KW-1185">Reference proteome</keyword>
<evidence type="ECO:0000313" key="3">
    <source>
        <dbReference type="Proteomes" id="UP001071230"/>
    </source>
</evidence>
<proteinExistence type="predicted"/>
<gene>
    <name evidence="2" type="ORF">DEACI_0572</name>
    <name evidence="1" type="ORF">DEACI_2138</name>
</gene>
<protein>
    <submittedName>
        <fullName evidence="1">Uncharacterized protein</fullName>
    </submittedName>
</protein>
<organism evidence="1">
    <name type="scientific">Acididesulfobacillus acetoxydans</name>
    <dbReference type="NCBI Taxonomy" id="1561005"/>
    <lineage>
        <taxon>Bacteria</taxon>
        <taxon>Bacillati</taxon>
        <taxon>Bacillota</taxon>
        <taxon>Clostridia</taxon>
        <taxon>Eubacteriales</taxon>
        <taxon>Peptococcaceae</taxon>
        <taxon>Acididesulfobacillus</taxon>
    </lineage>
</organism>
<reference evidence="1" key="2">
    <citation type="submission" date="2020-01" db="EMBL/GenBank/DDBJ databases">
        <authorList>
            <person name="Hornung B."/>
        </authorList>
    </citation>
    <scope>NUCLEOTIDE SEQUENCE</scope>
    <source>
        <strain evidence="1">PacBioINE</strain>
    </source>
</reference>
<sequence>MFDILREFLYNTIGEFVVNKVVNQSFIWINCRLNRLFDHQTQLKIHLESQAKLFIRQGLLSGAFQPLWSYILEFEVVRSEGMKEPFGYTKWQENLFKDMGVRKLSEKAMDSIMTG</sequence>
<dbReference type="EMBL" id="CDGJ01000016">
    <property type="protein sequence ID" value="CEJ06126.1"/>
    <property type="molecule type" value="Genomic_DNA"/>
</dbReference>
<reference evidence="2" key="1">
    <citation type="submission" date="2014-11" db="EMBL/GenBank/DDBJ databases">
        <authorList>
            <person name="Hornung B.V."/>
        </authorList>
    </citation>
    <scope>NUCLEOTIDE SEQUENCE</scope>
    <source>
        <strain evidence="2">INE</strain>
    </source>
</reference>
<dbReference type="AlphaFoldDB" id="A0A8S0WYG2"/>
<evidence type="ECO:0000313" key="2">
    <source>
        <dbReference type="EMBL" id="CEJ06126.1"/>
    </source>
</evidence>
<dbReference type="RefSeq" id="WP_240984996.1">
    <property type="nucleotide sequence ID" value="NZ_LR746496.1"/>
</dbReference>
<dbReference type="Proteomes" id="UP000836597">
    <property type="component" value="Chromosome"/>
</dbReference>
<evidence type="ECO:0000313" key="1">
    <source>
        <dbReference type="EMBL" id="CAA7601471.1"/>
    </source>
</evidence>
<dbReference type="Proteomes" id="UP001071230">
    <property type="component" value="Unassembled WGS sequence"/>
</dbReference>
<accession>A0A8S0WYG2</accession>
<dbReference type="KEGG" id="aacx:DEACI_2138"/>